<sequence>MGDRDRSRSPRRRDTLDRDRPRKTGGFRWKEKRRDDESRDNDRRLDRGYRDRGDRPRSPRRDRDGDRPGDRHRDGDRDRDREPRRRDDRDAPREDREKKVEKKEKKEKKPVAPQSSEPMIVVHVNDRLGTKAAIPCLASDPIKLFKAQVAARIGREPHEIMLKRQGERPFKDQLTLEDYGVSNGVQLDL</sequence>
<dbReference type="EMBL" id="MNBE01000708">
    <property type="protein sequence ID" value="OKO94958.1"/>
    <property type="molecule type" value="Genomic_DNA"/>
</dbReference>
<comment type="caution">
    <text evidence="5">The sequence shown here is derived from an EMBL/GenBank/DDBJ whole genome shotgun (WGS) entry which is preliminary data.</text>
</comment>
<dbReference type="PROSITE" id="PS50053">
    <property type="entry name" value="UBIQUITIN_2"/>
    <property type="match status" value="1"/>
</dbReference>
<evidence type="ECO:0000256" key="2">
    <source>
        <dbReference type="ARBA" id="ARBA00022786"/>
    </source>
</evidence>
<name>A0A1Q5T411_9EURO</name>
<evidence type="ECO:0000259" key="4">
    <source>
        <dbReference type="PROSITE" id="PS50053"/>
    </source>
</evidence>
<feature type="compositionally biased region" description="Basic and acidic residues" evidence="3">
    <location>
        <begin position="1"/>
        <end position="110"/>
    </location>
</feature>
<evidence type="ECO:0000313" key="6">
    <source>
        <dbReference type="Proteomes" id="UP000186955"/>
    </source>
</evidence>
<dbReference type="FunFam" id="3.10.20.90:FF:000268">
    <property type="entry name" value="Ubiquitin-like modifier HUB1"/>
    <property type="match status" value="1"/>
</dbReference>
<dbReference type="AlphaFoldDB" id="A0A1Q5T411"/>
<dbReference type="InterPro" id="IPR000626">
    <property type="entry name" value="Ubiquitin-like_dom"/>
</dbReference>
<dbReference type="SUPFAM" id="SSF54236">
    <property type="entry name" value="Ubiquitin-like"/>
    <property type="match status" value="1"/>
</dbReference>
<feature type="region of interest" description="Disordered" evidence="3">
    <location>
        <begin position="1"/>
        <end position="118"/>
    </location>
</feature>
<proteinExistence type="predicted"/>
<dbReference type="InterPro" id="IPR029071">
    <property type="entry name" value="Ubiquitin-like_domsf"/>
</dbReference>
<accession>A0A1Q5T411</accession>
<keyword evidence="2" id="KW-0833">Ubl conjugation pathway</keyword>
<organism evidence="5 6">
    <name type="scientific">Penicillium subrubescens</name>
    <dbReference type="NCBI Taxonomy" id="1316194"/>
    <lineage>
        <taxon>Eukaryota</taxon>
        <taxon>Fungi</taxon>
        <taxon>Dikarya</taxon>
        <taxon>Ascomycota</taxon>
        <taxon>Pezizomycotina</taxon>
        <taxon>Eurotiomycetes</taxon>
        <taxon>Eurotiomycetidae</taxon>
        <taxon>Eurotiales</taxon>
        <taxon>Aspergillaceae</taxon>
        <taxon>Penicillium</taxon>
    </lineage>
</organism>
<protein>
    <recommendedName>
        <fullName evidence="1">Ubiquitin-like modifier HUB1</fullName>
    </recommendedName>
</protein>
<dbReference type="PANTHER" id="PTHR13042">
    <property type="entry name" value="UBIQUITIN-LIKE PROTEIN 5"/>
    <property type="match status" value="1"/>
</dbReference>
<dbReference type="STRING" id="1316194.A0A1Q5T411"/>
<dbReference type="InterPro" id="IPR039732">
    <property type="entry name" value="Hub1/Ubl5"/>
</dbReference>
<evidence type="ECO:0000313" key="5">
    <source>
        <dbReference type="EMBL" id="OKO94958.1"/>
    </source>
</evidence>
<gene>
    <name evidence="5" type="ORF">PENSUB_11361</name>
</gene>
<evidence type="ECO:0000256" key="1">
    <source>
        <dbReference type="ARBA" id="ARBA00014108"/>
    </source>
</evidence>
<evidence type="ECO:0000256" key="3">
    <source>
        <dbReference type="SAM" id="MobiDB-lite"/>
    </source>
</evidence>
<reference evidence="5 6" key="1">
    <citation type="submission" date="2016-10" db="EMBL/GenBank/DDBJ databases">
        <title>Genome sequence of the ascomycete fungus Penicillium subrubescens.</title>
        <authorList>
            <person name="De Vries R.P."/>
            <person name="Peng M."/>
            <person name="Dilokpimol A."/>
            <person name="Hilden K."/>
            <person name="Makela M.R."/>
            <person name="Grigoriev I."/>
            <person name="Riley R."/>
            <person name="Granchi Z."/>
        </authorList>
    </citation>
    <scope>NUCLEOTIDE SEQUENCE [LARGE SCALE GENOMIC DNA]</scope>
    <source>
        <strain evidence="5 6">CBS 132785</strain>
    </source>
</reference>
<keyword evidence="6" id="KW-1185">Reference proteome</keyword>
<dbReference type="Proteomes" id="UP000186955">
    <property type="component" value="Unassembled WGS sequence"/>
</dbReference>
<feature type="domain" description="Ubiquitin-like" evidence="4">
    <location>
        <begin position="120"/>
        <end position="189"/>
    </location>
</feature>
<dbReference type="Gene3D" id="3.10.20.90">
    <property type="entry name" value="Phosphatidylinositol 3-kinase Catalytic Subunit, Chain A, domain 1"/>
    <property type="match status" value="1"/>
</dbReference>